<comment type="caution">
    <text evidence="3">The sequence shown here is derived from an EMBL/GenBank/DDBJ whole genome shotgun (WGS) entry which is preliminary data.</text>
</comment>
<evidence type="ECO:0000259" key="2">
    <source>
        <dbReference type="Pfam" id="PF00561"/>
    </source>
</evidence>
<dbReference type="InterPro" id="IPR050266">
    <property type="entry name" value="AB_hydrolase_sf"/>
</dbReference>
<dbReference type="Gene3D" id="3.40.50.1820">
    <property type="entry name" value="alpha/beta hydrolase"/>
    <property type="match status" value="1"/>
</dbReference>
<accession>A0ABT0G1A0</accession>
<dbReference type="PANTHER" id="PTHR43798">
    <property type="entry name" value="MONOACYLGLYCEROL LIPASE"/>
    <property type="match status" value="1"/>
</dbReference>
<dbReference type="InterPro" id="IPR000073">
    <property type="entry name" value="AB_hydrolase_1"/>
</dbReference>
<evidence type="ECO:0000256" key="1">
    <source>
        <dbReference type="ARBA" id="ARBA00022801"/>
    </source>
</evidence>
<gene>
    <name evidence="3" type="ORF">MF672_031995</name>
</gene>
<organism evidence="3 4">
    <name type="scientific">Actinomadura luzonensis</name>
    <dbReference type="NCBI Taxonomy" id="2805427"/>
    <lineage>
        <taxon>Bacteria</taxon>
        <taxon>Bacillati</taxon>
        <taxon>Actinomycetota</taxon>
        <taxon>Actinomycetes</taxon>
        <taxon>Streptosporangiales</taxon>
        <taxon>Thermomonosporaceae</taxon>
        <taxon>Actinomadura</taxon>
    </lineage>
</organism>
<evidence type="ECO:0000313" key="3">
    <source>
        <dbReference type="EMBL" id="MCK2218382.1"/>
    </source>
</evidence>
<dbReference type="EMBL" id="JAKRKC020000002">
    <property type="protein sequence ID" value="MCK2218382.1"/>
    <property type="molecule type" value="Genomic_DNA"/>
</dbReference>
<dbReference type="GO" id="GO:0016787">
    <property type="term" value="F:hydrolase activity"/>
    <property type="evidence" value="ECO:0007669"/>
    <property type="project" value="UniProtKB-KW"/>
</dbReference>
<dbReference type="InterPro" id="IPR029058">
    <property type="entry name" value="AB_hydrolase_fold"/>
</dbReference>
<dbReference type="PANTHER" id="PTHR43798:SF31">
    <property type="entry name" value="AB HYDROLASE SUPERFAMILY PROTEIN YCLE"/>
    <property type="match status" value="1"/>
</dbReference>
<keyword evidence="4" id="KW-1185">Reference proteome</keyword>
<dbReference type="Proteomes" id="UP001317259">
    <property type="component" value="Unassembled WGS sequence"/>
</dbReference>
<dbReference type="RefSeq" id="WP_242375790.1">
    <property type="nucleotide sequence ID" value="NZ_JAKRKC020000002.1"/>
</dbReference>
<sequence>MAIDKVEVPGALLHVEWAGDGPALLLIPGGGGDAGMYAEVVPLLARTFTVITYDRRGNSRSPFTDPAASVAPDRQADDAAAVLDHHGARQAYVFGSSGGAIIALELVARHSHRLLGAVAHEPPLVGLLPPDAPERRELDHIARLARDGHLMRAYAAFGAMTLPDPPRLFLSPAGQAVIAAATHVMLAAGDLARKVSGREPDPMTRQLRNAELAFRRELPAVCLDHRPDLAALAAATAPWCLATGRDSAGKPYYAPAHVLSRRLGIPCAEFPGGHLPYLHHPREFTGTLTTILEGFAA</sequence>
<feature type="domain" description="AB hydrolase-1" evidence="2">
    <location>
        <begin position="22"/>
        <end position="141"/>
    </location>
</feature>
<evidence type="ECO:0000313" key="4">
    <source>
        <dbReference type="Proteomes" id="UP001317259"/>
    </source>
</evidence>
<reference evidence="3 4" key="1">
    <citation type="submission" date="2022-04" db="EMBL/GenBank/DDBJ databases">
        <title>Genome draft of Actinomadura sp. ATCC 31491.</title>
        <authorList>
            <person name="Shi X."/>
            <person name="Du Y."/>
        </authorList>
    </citation>
    <scope>NUCLEOTIDE SEQUENCE [LARGE SCALE GENOMIC DNA]</scope>
    <source>
        <strain evidence="3 4">ATCC 31491</strain>
    </source>
</reference>
<protein>
    <submittedName>
        <fullName evidence="3">Alpha/beta hydrolase</fullName>
    </submittedName>
</protein>
<keyword evidence="1 3" id="KW-0378">Hydrolase</keyword>
<proteinExistence type="predicted"/>
<name>A0ABT0G1A0_9ACTN</name>
<dbReference type="SUPFAM" id="SSF53474">
    <property type="entry name" value="alpha/beta-Hydrolases"/>
    <property type="match status" value="1"/>
</dbReference>
<dbReference type="Pfam" id="PF00561">
    <property type="entry name" value="Abhydrolase_1"/>
    <property type="match status" value="1"/>
</dbReference>